<name>A0ACC0KN66_CHOFU</name>
<gene>
    <name evidence="1" type="ORF">MSG28_011974</name>
</gene>
<proteinExistence type="predicted"/>
<evidence type="ECO:0000313" key="1">
    <source>
        <dbReference type="EMBL" id="KAI8437740.1"/>
    </source>
</evidence>
<evidence type="ECO:0000313" key="2">
    <source>
        <dbReference type="Proteomes" id="UP001064048"/>
    </source>
</evidence>
<sequence>MESDLEDELSVGVAEYLKEWGLSQFTITNFEENPISFKLLDCIQATELKELIPNFKERILLNQLQNIIHTTESDKTKR</sequence>
<dbReference type="EMBL" id="CM046120">
    <property type="protein sequence ID" value="KAI8437740.1"/>
    <property type="molecule type" value="Genomic_DNA"/>
</dbReference>
<protein>
    <submittedName>
        <fullName evidence="1">Uncharacterized protein</fullName>
    </submittedName>
</protein>
<accession>A0ACC0KN66</accession>
<dbReference type="Proteomes" id="UP001064048">
    <property type="component" value="Chromosome 20"/>
</dbReference>
<comment type="caution">
    <text evidence="1">The sequence shown here is derived from an EMBL/GenBank/DDBJ whole genome shotgun (WGS) entry which is preliminary data.</text>
</comment>
<keyword evidence="2" id="KW-1185">Reference proteome</keyword>
<organism evidence="1 2">
    <name type="scientific">Choristoneura fumiferana</name>
    <name type="common">Spruce budworm moth</name>
    <name type="synonym">Archips fumiferana</name>
    <dbReference type="NCBI Taxonomy" id="7141"/>
    <lineage>
        <taxon>Eukaryota</taxon>
        <taxon>Metazoa</taxon>
        <taxon>Ecdysozoa</taxon>
        <taxon>Arthropoda</taxon>
        <taxon>Hexapoda</taxon>
        <taxon>Insecta</taxon>
        <taxon>Pterygota</taxon>
        <taxon>Neoptera</taxon>
        <taxon>Endopterygota</taxon>
        <taxon>Lepidoptera</taxon>
        <taxon>Glossata</taxon>
        <taxon>Ditrysia</taxon>
        <taxon>Tortricoidea</taxon>
        <taxon>Tortricidae</taxon>
        <taxon>Tortricinae</taxon>
        <taxon>Choristoneura</taxon>
    </lineage>
</organism>
<reference evidence="1 2" key="1">
    <citation type="journal article" date="2022" name="Genome Biol. Evol.">
        <title>The Spruce Budworm Genome: Reconstructing the Evolutionary History of Antifreeze Proteins.</title>
        <authorList>
            <person name="Beliveau C."/>
            <person name="Gagne P."/>
            <person name="Picq S."/>
            <person name="Vernygora O."/>
            <person name="Keeling C.I."/>
            <person name="Pinkney K."/>
            <person name="Doucet D."/>
            <person name="Wen F."/>
            <person name="Johnston J.S."/>
            <person name="Maaroufi H."/>
            <person name="Boyle B."/>
            <person name="Laroche J."/>
            <person name="Dewar K."/>
            <person name="Juretic N."/>
            <person name="Blackburn G."/>
            <person name="Nisole A."/>
            <person name="Brunet B."/>
            <person name="Brandao M."/>
            <person name="Lumley L."/>
            <person name="Duan J."/>
            <person name="Quan G."/>
            <person name="Lucarotti C.J."/>
            <person name="Roe A.D."/>
            <person name="Sperling F.A.H."/>
            <person name="Levesque R.C."/>
            <person name="Cusson M."/>
        </authorList>
    </citation>
    <scope>NUCLEOTIDE SEQUENCE [LARGE SCALE GENOMIC DNA]</scope>
    <source>
        <strain evidence="1">Glfc:IPQL:Cfum</strain>
    </source>
</reference>